<dbReference type="GO" id="GO:0006508">
    <property type="term" value="P:proteolysis"/>
    <property type="evidence" value="ECO:0007669"/>
    <property type="project" value="InterPro"/>
</dbReference>
<evidence type="ECO:0000313" key="3">
    <source>
        <dbReference type="EMBL" id="MBU3845325.1"/>
    </source>
</evidence>
<reference evidence="3" key="1">
    <citation type="journal article" date="2021" name="PeerJ">
        <title>Extensive microbial diversity within the chicken gut microbiome revealed by metagenomics and culture.</title>
        <authorList>
            <person name="Gilroy R."/>
            <person name="Ravi A."/>
            <person name="Getino M."/>
            <person name="Pursley I."/>
            <person name="Horton D.L."/>
            <person name="Alikhan N.F."/>
            <person name="Baker D."/>
            <person name="Gharbi K."/>
            <person name="Hall N."/>
            <person name="Watson M."/>
            <person name="Adriaenssens E.M."/>
            <person name="Foster-Nyarko E."/>
            <person name="Jarju S."/>
            <person name="Secka A."/>
            <person name="Antonio M."/>
            <person name="Oren A."/>
            <person name="Chaudhuri R.R."/>
            <person name="La Ragione R."/>
            <person name="Hildebrand F."/>
            <person name="Pallen M.J."/>
        </authorList>
    </citation>
    <scope>NUCLEOTIDE SEQUENCE</scope>
    <source>
        <strain evidence="3">378</strain>
    </source>
</reference>
<reference evidence="3" key="2">
    <citation type="submission" date="2021-04" db="EMBL/GenBank/DDBJ databases">
        <authorList>
            <person name="Gilroy R."/>
        </authorList>
    </citation>
    <scope>NUCLEOTIDE SEQUENCE</scope>
    <source>
        <strain evidence="3">378</strain>
    </source>
</reference>
<accession>A0A948THW5</accession>
<dbReference type="PRINTS" id="PR00922">
    <property type="entry name" value="DADACBPTASE3"/>
</dbReference>
<dbReference type="PANTHER" id="PTHR30023">
    <property type="entry name" value="D-ALANYL-D-ALANINE CARBOXYPEPTIDASE"/>
    <property type="match status" value="1"/>
</dbReference>
<dbReference type="AlphaFoldDB" id="A0A948THW5"/>
<dbReference type="InterPro" id="IPR012338">
    <property type="entry name" value="Beta-lactam/transpept-like"/>
</dbReference>
<proteinExistence type="inferred from homology"/>
<dbReference type="Gene3D" id="3.50.80.20">
    <property type="entry name" value="D-Ala-D-Ala carboxypeptidase C, peptidase S13"/>
    <property type="match status" value="1"/>
</dbReference>
<dbReference type="GO" id="GO:0009002">
    <property type="term" value="F:serine-type D-Ala-D-Ala carboxypeptidase activity"/>
    <property type="evidence" value="ECO:0007669"/>
    <property type="project" value="UniProtKB-EC"/>
</dbReference>
<dbReference type="GO" id="GO:0000270">
    <property type="term" value="P:peptidoglycan metabolic process"/>
    <property type="evidence" value="ECO:0007669"/>
    <property type="project" value="TreeGrafter"/>
</dbReference>
<comment type="caution">
    <text evidence="3">The sequence shown here is derived from an EMBL/GenBank/DDBJ whole genome shotgun (WGS) entry which is preliminary data.</text>
</comment>
<comment type="similarity">
    <text evidence="1">Belongs to the peptidase S13 family.</text>
</comment>
<dbReference type="EMBL" id="JAHLFE010000222">
    <property type="protein sequence ID" value="MBU3845325.1"/>
    <property type="molecule type" value="Genomic_DNA"/>
</dbReference>
<evidence type="ECO:0000256" key="2">
    <source>
        <dbReference type="ARBA" id="ARBA00022801"/>
    </source>
</evidence>
<keyword evidence="3" id="KW-0121">Carboxypeptidase</keyword>
<sequence>MLPALFVTCYQRLFGVGSAYTSRTAAATHDATADTAADATTADAVAAATSVFNSPHRTTNFKAYALSLALALPLIVAGLTLSSTPAYAIAAKSEPLDGAQIGVAYMLPNSNKVYGKNSNLYFHPASTQKLLTALAAMLYLGPDYEMVTRLEVRADAVGANKRLNVDKTGTLNSDVIVKFTGDPTMRIDHYRTLLAVLQRHGVHKINGKVILDVSRFGGPSRANGWSWSDLPSCFTAPSAPIILNRNCTFAQLVTEGPGSHASPLIPAGVPIDIVSDVTAVSASDYGGDCILEANLFLDNRYHLTGCVPVSPRSQPWPLSLAIADAERWGVDWTRKILQGLKISTTQGIEISHSPEADVVTIAQRTSPRLSSMVEYMLQKSNNLYADSIAKNVAAEYFDLPATYYRANRAIRSIMKQYAKIDLGSSYIVDASGLSPHNLLTPNKMLEVLEYINKNNDKLGIIELLPVSGKSGTLHWRPSTFNNPLKEHVIAKTGTLQNVSNLAGFVITQSGVRVPFVMFTNSITYSERTRDMVKYRRSPSPHYAYERYVLENIYYERVMGRDF</sequence>
<dbReference type="InterPro" id="IPR000667">
    <property type="entry name" value="Peptidase_S13"/>
</dbReference>
<dbReference type="Pfam" id="PF02113">
    <property type="entry name" value="Peptidase_S13"/>
    <property type="match status" value="1"/>
</dbReference>
<dbReference type="Gene3D" id="3.40.710.10">
    <property type="entry name" value="DD-peptidase/beta-lactamase superfamily"/>
    <property type="match status" value="2"/>
</dbReference>
<dbReference type="EC" id="3.4.16.4" evidence="3"/>
<evidence type="ECO:0000256" key="1">
    <source>
        <dbReference type="ARBA" id="ARBA00006096"/>
    </source>
</evidence>
<name>A0A948THW5_9GAMM</name>
<organism evidence="3 4">
    <name type="scientific">Candidatus Anaerobiospirillum pullicola</name>
    <dbReference type="NCBI Taxonomy" id="2838451"/>
    <lineage>
        <taxon>Bacteria</taxon>
        <taxon>Pseudomonadati</taxon>
        <taxon>Pseudomonadota</taxon>
        <taxon>Gammaproteobacteria</taxon>
        <taxon>Aeromonadales</taxon>
        <taxon>Succinivibrionaceae</taxon>
        <taxon>Anaerobiospirillum</taxon>
    </lineage>
</organism>
<keyword evidence="3" id="KW-0645">Protease</keyword>
<keyword evidence="2 3" id="KW-0378">Hydrolase</keyword>
<evidence type="ECO:0000313" key="4">
    <source>
        <dbReference type="Proteomes" id="UP000733611"/>
    </source>
</evidence>
<gene>
    <name evidence="3" type="primary">dacB</name>
    <name evidence="3" type="ORF">H9847_10775</name>
</gene>
<protein>
    <submittedName>
        <fullName evidence="3">D-alanyl-D-alanine carboxypeptidase/D-alanyl-D-alanine-endopeptidase</fullName>
        <ecNumber evidence="3">3.4.16.4</ecNumber>
    </submittedName>
</protein>
<dbReference type="NCBIfam" id="TIGR00666">
    <property type="entry name" value="PBP4"/>
    <property type="match status" value="1"/>
</dbReference>
<dbReference type="Proteomes" id="UP000733611">
    <property type="component" value="Unassembled WGS sequence"/>
</dbReference>
<dbReference type="PANTHER" id="PTHR30023:SF0">
    <property type="entry name" value="PENICILLIN-SENSITIVE CARBOXYPEPTIDASE A"/>
    <property type="match status" value="1"/>
</dbReference>
<dbReference type="SUPFAM" id="SSF56601">
    <property type="entry name" value="beta-lactamase/transpeptidase-like"/>
    <property type="match status" value="1"/>
</dbReference>